<evidence type="ECO:0000256" key="1">
    <source>
        <dbReference type="SAM" id="MobiDB-lite"/>
    </source>
</evidence>
<keyword evidence="2" id="KW-1133">Transmembrane helix</keyword>
<organism evidence="3 4">
    <name type="scientific">Canavalia gladiata</name>
    <name type="common">Sword bean</name>
    <name type="synonym">Dolichos gladiatus</name>
    <dbReference type="NCBI Taxonomy" id="3824"/>
    <lineage>
        <taxon>Eukaryota</taxon>
        <taxon>Viridiplantae</taxon>
        <taxon>Streptophyta</taxon>
        <taxon>Embryophyta</taxon>
        <taxon>Tracheophyta</taxon>
        <taxon>Spermatophyta</taxon>
        <taxon>Magnoliopsida</taxon>
        <taxon>eudicotyledons</taxon>
        <taxon>Gunneridae</taxon>
        <taxon>Pentapetalae</taxon>
        <taxon>rosids</taxon>
        <taxon>fabids</taxon>
        <taxon>Fabales</taxon>
        <taxon>Fabaceae</taxon>
        <taxon>Papilionoideae</taxon>
        <taxon>50 kb inversion clade</taxon>
        <taxon>NPAAA clade</taxon>
        <taxon>indigoferoid/millettioid clade</taxon>
        <taxon>Phaseoleae</taxon>
        <taxon>Canavalia</taxon>
    </lineage>
</organism>
<keyword evidence="4" id="KW-1185">Reference proteome</keyword>
<gene>
    <name evidence="3" type="ORF">VNO77_16040</name>
</gene>
<protein>
    <submittedName>
        <fullName evidence="3">Uncharacterized protein</fullName>
    </submittedName>
</protein>
<name>A0AAN9M0A0_CANGL</name>
<feature type="compositionally biased region" description="Basic and acidic residues" evidence="1">
    <location>
        <begin position="99"/>
        <end position="130"/>
    </location>
</feature>
<dbReference type="AlphaFoldDB" id="A0AAN9M0A0"/>
<evidence type="ECO:0000313" key="4">
    <source>
        <dbReference type="Proteomes" id="UP001367508"/>
    </source>
</evidence>
<accession>A0AAN9M0A0</accession>
<dbReference type="EMBL" id="JAYMYQ010000003">
    <property type="protein sequence ID" value="KAK7345436.1"/>
    <property type="molecule type" value="Genomic_DNA"/>
</dbReference>
<keyword evidence="2" id="KW-0472">Membrane</keyword>
<dbReference type="Proteomes" id="UP001367508">
    <property type="component" value="Unassembled WGS sequence"/>
</dbReference>
<sequence length="130" mass="14715">MSSTPPSLDVTYLLHYRVSRAFLIPFRNSGIANPNTTCLTVALSLPLLLPIIQRSITRKARGGAHPTAGLLPRVITLLFLFFVFLPPDAVKIKKPNSTQREKKATGNHHSKVENQIREREQYIKRDQRKS</sequence>
<comment type="caution">
    <text evidence="3">The sequence shown here is derived from an EMBL/GenBank/DDBJ whole genome shotgun (WGS) entry which is preliminary data.</text>
</comment>
<feature type="transmembrane region" description="Helical" evidence="2">
    <location>
        <begin position="31"/>
        <end position="49"/>
    </location>
</feature>
<reference evidence="3 4" key="1">
    <citation type="submission" date="2024-01" db="EMBL/GenBank/DDBJ databases">
        <title>The genomes of 5 underutilized Papilionoideae crops provide insights into root nodulation and disease resistanc.</title>
        <authorList>
            <person name="Jiang F."/>
        </authorList>
    </citation>
    <scope>NUCLEOTIDE SEQUENCE [LARGE SCALE GENOMIC DNA]</scope>
    <source>
        <strain evidence="3">LVBAO_FW01</strain>
        <tissue evidence="3">Leaves</tissue>
    </source>
</reference>
<evidence type="ECO:0000313" key="3">
    <source>
        <dbReference type="EMBL" id="KAK7345436.1"/>
    </source>
</evidence>
<feature type="region of interest" description="Disordered" evidence="1">
    <location>
        <begin position="94"/>
        <end position="130"/>
    </location>
</feature>
<keyword evidence="2" id="KW-0812">Transmembrane</keyword>
<evidence type="ECO:0000256" key="2">
    <source>
        <dbReference type="SAM" id="Phobius"/>
    </source>
</evidence>
<proteinExistence type="predicted"/>